<keyword evidence="2" id="KW-1185">Reference proteome</keyword>
<sequence>MPSSKGKRHSKTWSRLSNYDNFSLPGLLDCEAAEEGFQALLNKLRSNTISDWELCFHWPSHRCSRQTLKAVKSALQSLPWLRFFV</sequence>
<evidence type="ECO:0000313" key="1">
    <source>
        <dbReference type="EMBL" id="KAI5342628.1"/>
    </source>
</evidence>
<organism evidence="1 2">
    <name type="scientific">Prunus dulcis</name>
    <name type="common">Almond</name>
    <name type="synonym">Amygdalus dulcis</name>
    <dbReference type="NCBI Taxonomy" id="3755"/>
    <lineage>
        <taxon>Eukaryota</taxon>
        <taxon>Viridiplantae</taxon>
        <taxon>Streptophyta</taxon>
        <taxon>Embryophyta</taxon>
        <taxon>Tracheophyta</taxon>
        <taxon>Spermatophyta</taxon>
        <taxon>Magnoliopsida</taxon>
        <taxon>eudicotyledons</taxon>
        <taxon>Gunneridae</taxon>
        <taxon>Pentapetalae</taxon>
        <taxon>rosids</taxon>
        <taxon>fabids</taxon>
        <taxon>Rosales</taxon>
        <taxon>Rosaceae</taxon>
        <taxon>Amygdaloideae</taxon>
        <taxon>Amygdaleae</taxon>
        <taxon>Prunus</taxon>
    </lineage>
</organism>
<protein>
    <submittedName>
        <fullName evidence="1">Uncharacterized protein</fullName>
    </submittedName>
</protein>
<gene>
    <name evidence="1" type="ORF">L3X38_010504</name>
</gene>
<evidence type="ECO:0000313" key="2">
    <source>
        <dbReference type="Proteomes" id="UP001054821"/>
    </source>
</evidence>
<dbReference type="EMBL" id="JAJFAZ020000002">
    <property type="protein sequence ID" value="KAI5342628.1"/>
    <property type="molecule type" value="Genomic_DNA"/>
</dbReference>
<proteinExistence type="predicted"/>
<accession>A0AAD4WGG3</accession>
<dbReference type="AlphaFoldDB" id="A0AAD4WGG3"/>
<dbReference type="Proteomes" id="UP001054821">
    <property type="component" value="Chromosome 2"/>
</dbReference>
<name>A0AAD4WGG3_PRUDU</name>
<reference evidence="1 2" key="1">
    <citation type="journal article" date="2022" name="G3 (Bethesda)">
        <title>Whole-genome sequence and methylome profiling of the almond [Prunus dulcis (Mill.) D.A. Webb] cultivar 'Nonpareil'.</title>
        <authorList>
            <person name="D'Amico-Willman K.M."/>
            <person name="Ouma W.Z."/>
            <person name="Meulia T."/>
            <person name="Sideli G.M."/>
            <person name="Gradziel T.M."/>
            <person name="Fresnedo-Ramirez J."/>
        </authorList>
    </citation>
    <scope>NUCLEOTIDE SEQUENCE [LARGE SCALE GENOMIC DNA]</scope>
    <source>
        <strain evidence="1">Clone GOH B32 T37-40</strain>
    </source>
</reference>
<comment type="caution">
    <text evidence="1">The sequence shown here is derived from an EMBL/GenBank/DDBJ whole genome shotgun (WGS) entry which is preliminary data.</text>
</comment>